<evidence type="ECO:0000313" key="2">
    <source>
        <dbReference type="EMBL" id="MBK8524188.1"/>
    </source>
</evidence>
<evidence type="ECO:0000313" key="3">
    <source>
        <dbReference type="Proteomes" id="UP000886689"/>
    </source>
</evidence>
<dbReference type="SUPFAM" id="SSF49452">
    <property type="entry name" value="Starch-binding domain-like"/>
    <property type="match status" value="1"/>
</dbReference>
<gene>
    <name evidence="2" type="ORF">IPL58_08685</name>
</gene>
<name>A0A9D7PRI9_9PROT</name>
<keyword evidence="2" id="KW-0378">Hydrolase</keyword>
<keyword evidence="2" id="KW-0645">Protease</keyword>
<dbReference type="GO" id="GO:0004180">
    <property type="term" value="F:carboxypeptidase activity"/>
    <property type="evidence" value="ECO:0007669"/>
    <property type="project" value="UniProtKB-KW"/>
</dbReference>
<dbReference type="AlphaFoldDB" id="A0A9D7PRI9"/>
<dbReference type="Proteomes" id="UP000886689">
    <property type="component" value="Unassembled WGS sequence"/>
</dbReference>
<proteinExistence type="predicted"/>
<keyword evidence="2" id="KW-0121">Carboxypeptidase</keyword>
<reference evidence="2" key="1">
    <citation type="submission" date="2020-10" db="EMBL/GenBank/DDBJ databases">
        <title>Connecting structure to function with the recovery of over 1000 high-quality activated sludge metagenome-assembled genomes encoding full-length rRNA genes using long-read sequencing.</title>
        <authorList>
            <person name="Singleton C.M."/>
            <person name="Petriglieri F."/>
            <person name="Kristensen J.M."/>
            <person name="Kirkegaard R.H."/>
            <person name="Michaelsen T.Y."/>
            <person name="Andersen M.H."/>
            <person name="Karst S.M."/>
            <person name="Dueholm M.S."/>
            <person name="Nielsen P.H."/>
            <person name="Albertsen M."/>
        </authorList>
    </citation>
    <scope>NUCLEOTIDE SEQUENCE</scope>
    <source>
        <strain evidence="2">Hirt_18-Q3-R61-65_BATAC.395</strain>
    </source>
</reference>
<feature type="signal peptide" evidence="1">
    <location>
        <begin position="1"/>
        <end position="26"/>
    </location>
</feature>
<comment type="caution">
    <text evidence="2">The sequence shown here is derived from an EMBL/GenBank/DDBJ whole genome shotgun (WGS) entry which is preliminary data.</text>
</comment>
<organism evidence="2 3">
    <name type="scientific">Candidatus Proximibacter danicus</name>
    <dbReference type="NCBI Taxonomy" id="2954365"/>
    <lineage>
        <taxon>Bacteria</taxon>
        <taxon>Pseudomonadati</taxon>
        <taxon>Pseudomonadota</taxon>
        <taxon>Betaproteobacteria</taxon>
        <taxon>Candidatus Proximibacter</taxon>
    </lineage>
</organism>
<accession>A0A9D7PRI9</accession>
<dbReference type="EMBL" id="JADJUC010000007">
    <property type="protein sequence ID" value="MBK8524188.1"/>
    <property type="molecule type" value="Genomic_DNA"/>
</dbReference>
<feature type="chain" id="PRO_5039040033" evidence="1">
    <location>
        <begin position="27"/>
        <end position="143"/>
    </location>
</feature>
<sequence length="143" mass="15532">MNKPLMTACRVLALTLALSMTGSALAERVSTNGITYQSGGIGEEEQEKLRTEAPDFNLYITFAEKISGAYLTDIAVTIRNNAGATVLATTSEGPWFFARLPEGRYRITVGLAGAAGEEQTRVLQISRGKTAKLHFYWPGKESQ</sequence>
<keyword evidence="1" id="KW-0732">Signal</keyword>
<dbReference type="InterPro" id="IPR013784">
    <property type="entry name" value="Carb-bd-like_fold"/>
</dbReference>
<protein>
    <submittedName>
        <fullName evidence="2">Carboxypeptidase regulatory-like domain-containing protein</fullName>
    </submittedName>
</protein>
<dbReference type="GO" id="GO:0030246">
    <property type="term" value="F:carbohydrate binding"/>
    <property type="evidence" value="ECO:0007669"/>
    <property type="project" value="InterPro"/>
</dbReference>
<evidence type="ECO:0000256" key="1">
    <source>
        <dbReference type="SAM" id="SignalP"/>
    </source>
</evidence>